<protein>
    <submittedName>
        <fullName evidence="6">TetR family transcriptional regulator</fullName>
    </submittedName>
</protein>
<dbReference type="SUPFAM" id="SSF48498">
    <property type="entry name" value="Tetracyclin repressor-like, C-terminal domain"/>
    <property type="match status" value="1"/>
</dbReference>
<evidence type="ECO:0000256" key="3">
    <source>
        <dbReference type="ARBA" id="ARBA00023163"/>
    </source>
</evidence>
<keyword evidence="2 4" id="KW-0238">DNA-binding</keyword>
<dbReference type="PANTHER" id="PTHR47506">
    <property type="entry name" value="TRANSCRIPTIONAL REGULATORY PROTEIN"/>
    <property type="match status" value="1"/>
</dbReference>
<dbReference type="Proteomes" id="UP000436027">
    <property type="component" value="Unassembled WGS sequence"/>
</dbReference>
<dbReference type="GO" id="GO:0003677">
    <property type="term" value="F:DNA binding"/>
    <property type="evidence" value="ECO:0007669"/>
    <property type="project" value="UniProtKB-UniRule"/>
</dbReference>
<dbReference type="EMBL" id="WAAQ01000001">
    <property type="protein sequence ID" value="KAB1886744.1"/>
    <property type="molecule type" value="Genomic_DNA"/>
</dbReference>
<proteinExistence type="predicted"/>
<sequence>MPRIVDHDERRRQIAEALLAVAARDGHESVSSRAVAKELGVATGSLWHYFDGFDEVMRAAAAEVTRRTEARIAEATADRRGLDRLHALMREVLPVDERTCTEAHVVVGFWGRLAALAPTPDAGSPTLATWQDTTRLALREAVEDGELRTDTPTEAIVTLLRSITYGQQIVEVTEPQTPAAHLAVLEVALAPWRA</sequence>
<accession>A0AAD3ZZ81</accession>
<evidence type="ECO:0000313" key="7">
    <source>
        <dbReference type="Proteomes" id="UP000436027"/>
    </source>
</evidence>
<feature type="domain" description="HTH tetR-type" evidence="5">
    <location>
        <begin position="8"/>
        <end position="68"/>
    </location>
</feature>
<feature type="DNA-binding region" description="H-T-H motif" evidence="4">
    <location>
        <begin position="31"/>
        <end position="50"/>
    </location>
</feature>
<evidence type="ECO:0000259" key="5">
    <source>
        <dbReference type="PROSITE" id="PS50977"/>
    </source>
</evidence>
<evidence type="ECO:0000256" key="4">
    <source>
        <dbReference type="PROSITE-ProRule" id="PRU00335"/>
    </source>
</evidence>
<organism evidence="6 7">
    <name type="scientific">Microbacterium maritypicum</name>
    <name type="common">Microbacterium liquefaciens</name>
    <dbReference type="NCBI Taxonomy" id="33918"/>
    <lineage>
        <taxon>Bacteria</taxon>
        <taxon>Bacillati</taxon>
        <taxon>Actinomycetota</taxon>
        <taxon>Actinomycetes</taxon>
        <taxon>Micrococcales</taxon>
        <taxon>Microbacteriaceae</taxon>
        <taxon>Microbacterium</taxon>
    </lineage>
</organism>
<keyword evidence="3" id="KW-0804">Transcription</keyword>
<comment type="caution">
    <text evidence="6">The sequence shown here is derived from an EMBL/GenBank/DDBJ whole genome shotgun (WGS) entry which is preliminary data.</text>
</comment>
<dbReference type="AlphaFoldDB" id="A0AAD3ZZ81"/>
<dbReference type="Pfam" id="PF00440">
    <property type="entry name" value="TetR_N"/>
    <property type="match status" value="1"/>
</dbReference>
<dbReference type="PANTHER" id="PTHR47506:SF6">
    <property type="entry name" value="HTH-TYPE TRANSCRIPTIONAL REPRESSOR NEMR"/>
    <property type="match status" value="1"/>
</dbReference>
<dbReference type="PROSITE" id="PS50977">
    <property type="entry name" value="HTH_TETR_2"/>
    <property type="match status" value="1"/>
</dbReference>
<reference evidence="6 7" key="1">
    <citation type="submission" date="2019-09" db="EMBL/GenBank/DDBJ databases">
        <title>Whole genome sequencing of Microbacterium maritypicum.</title>
        <authorList>
            <person name="Lenchi N."/>
        </authorList>
    </citation>
    <scope>NUCLEOTIDE SEQUENCE [LARGE SCALE GENOMIC DNA]</scope>
    <source>
        <strain evidence="6 7">DSM 12512</strain>
    </source>
</reference>
<dbReference type="RefSeq" id="WP_151486036.1">
    <property type="nucleotide sequence ID" value="NZ_BAAAIN010000002.1"/>
</dbReference>
<dbReference type="InterPro" id="IPR036271">
    <property type="entry name" value="Tet_transcr_reg_TetR-rel_C_sf"/>
</dbReference>
<evidence type="ECO:0000256" key="2">
    <source>
        <dbReference type="ARBA" id="ARBA00023125"/>
    </source>
</evidence>
<evidence type="ECO:0000313" key="6">
    <source>
        <dbReference type="EMBL" id="KAB1886744.1"/>
    </source>
</evidence>
<evidence type="ECO:0000256" key="1">
    <source>
        <dbReference type="ARBA" id="ARBA00023015"/>
    </source>
</evidence>
<dbReference type="Gene3D" id="1.10.357.10">
    <property type="entry name" value="Tetracycline Repressor, domain 2"/>
    <property type="match status" value="1"/>
</dbReference>
<dbReference type="SUPFAM" id="SSF46689">
    <property type="entry name" value="Homeodomain-like"/>
    <property type="match status" value="1"/>
</dbReference>
<dbReference type="InterPro" id="IPR009057">
    <property type="entry name" value="Homeodomain-like_sf"/>
</dbReference>
<dbReference type="InterPro" id="IPR001647">
    <property type="entry name" value="HTH_TetR"/>
</dbReference>
<keyword evidence="1" id="KW-0805">Transcription regulation</keyword>
<name>A0AAD3ZZ81_MICMQ</name>
<gene>
    <name evidence="6" type="ORF">F6W70_04720</name>
</gene>